<evidence type="ECO:0000313" key="1">
    <source>
        <dbReference type="EMBL" id="RVX46105.1"/>
    </source>
</evidence>
<dbReference type="AlphaFoldDB" id="A0A438MKG4"/>
<dbReference type="Proteomes" id="UP000284824">
    <property type="component" value="Unassembled WGS sequence"/>
</dbReference>
<dbReference type="RefSeq" id="WP_127938005.1">
    <property type="nucleotide sequence ID" value="NZ_SAUN01000001.1"/>
</dbReference>
<proteinExistence type="predicted"/>
<protein>
    <submittedName>
        <fullName evidence="1">Uncharacterized protein</fullName>
    </submittedName>
</protein>
<gene>
    <name evidence="1" type="ORF">EDD27_8955</name>
</gene>
<sequence length="408" mass="44423">MAAYGMSPEKAALGNIEFSGHVLEMVVRLRGSGSSSLDRVCAIALDANISKRALVKEILPTLEALSLVEIIKKDGEIIAINDRIPPFSALPDIAQSIMSAVALDPEERAVLKVFQETTLMPITMQQAVEYGVSVANEEAANHAISYLKALHLCTSQQSDEGAVVLYNPNVWSSDVDYTYAALQAEDGRARTALTALLEEVSTTAGLPQDEVTSVDSKWINFAVAHGLVHRSVVQTSTGEQRAFLFTPHMGRNAFDKPLGVDPSGHVRQLIGSMVFAHKYATNQLWSPTRFLNRLIEDGEAGDASNIGTDYPMLETAGIVRVEPGSRFFKFVLLQGDVAQEALSYLEDSGGSSSQGALLRDQRRYFSPEKERAVHSIQLAKTAATEPSETAKLMAALRQEIGNRRYGKR</sequence>
<evidence type="ECO:0000313" key="2">
    <source>
        <dbReference type="Proteomes" id="UP000284824"/>
    </source>
</evidence>
<organism evidence="1 2">
    <name type="scientific">Nonomuraea polychroma</name>
    <dbReference type="NCBI Taxonomy" id="46176"/>
    <lineage>
        <taxon>Bacteria</taxon>
        <taxon>Bacillati</taxon>
        <taxon>Actinomycetota</taxon>
        <taxon>Actinomycetes</taxon>
        <taxon>Streptosporangiales</taxon>
        <taxon>Streptosporangiaceae</taxon>
        <taxon>Nonomuraea</taxon>
    </lineage>
</organism>
<accession>A0A438MKG4</accession>
<keyword evidence="2" id="KW-1185">Reference proteome</keyword>
<name>A0A438MKG4_9ACTN</name>
<dbReference type="EMBL" id="SAUN01000001">
    <property type="protein sequence ID" value="RVX46105.1"/>
    <property type="molecule type" value="Genomic_DNA"/>
</dbReference>
<comment type="caution">
    <text evidence="1">The sequence shown here is derived from an EMBL/GenBank/DDBJ whole genome shotgun (WGS) entry which is preliminary data.</text>
</comment>
<dbReference type="OrthoDB" id="2080138at2"/>
<reference evidence="1 2" key="1">
    <citation type="submission" date="2019-01" db="EMBL/GenBank/DDBJ databases">
        <title>Sequencing the genomes of 1000 actinobacteria strains.</title>
        <authorList>
            <person name="Klenk H.-P."/>
        </authorList>
    </citation>
    <scope>NUCLEOTIDE SEQUENCE [LARGE SCALE GENOMIC DNA]</scope>
    <source>
        <strain evidence="1 2">DSM 43925</strain>
    </source>
</reference>